<sequence length="153" mass="17689">MEHSGRIWPYPYADAFFLISSIDAPSLTTVELDYDDELYLIPRDEKVRTEFCLKLKQFLLRSRSVRKLALRSMPLYDVELLGILVNMPLLAHLELTHTTYDIETICIGGKPYDSLGEGHEDDNMRIMKPHEAYRFITPNLLRALTLDSDTTQP</sequence>
<protein>
    <submittedName>
        <fullName evidence="1">Uncharacterized protein</fullName>
    </submittedName>
</protein>
<gene>
    <name evidence="1" type="ORF">AAF712_010260</name>
</gene>
<keyword evidence="2" id="KW-1185">Reference proteome</keyword>
<accession>A0ABR2ZPC4</accession>
<evidence type="ECO:0000313" key="1">
    <source>
        <dbReference type="EMBL" id="KAL0062864.1"/>
    </source>
</evidence>
<reference evidence="1 2" key="1">
    <citation type="submission" date="2024-05" db="EMBL/GenBank/DDBJ databases">
        <title>A draft genome resource for the thread blight pathogen Marasmius tenuissimus strain MS-2.</title>
        <authorList>
            <person name="Yulfo-Soto G.E."/>
            <person name="Baruah I.K."/>
            <person name="Amoako-Attah I."/>
            <person name="Bukari Y."/>
            <person name="Meinhardt L.W."/>
            <person name="Bailey B.A."/>
            <person name="Cohen S.P."/>
        </authorList>
    </citation>
    <scope>NUCLEOTIDE SEQUENCE [LARGE SCALE GENOMIC DNA]</scope>
    <source>
        <strain evidence="1 2">MS-2</strain>
    </source>
</reference>
<dbReference type="Proteomes" id="UP001437256">
    <property type="component" value="Unassembled WGS sequence"/>
</dbReference>
<comment type="caution">
    <text evidence="1">The sequence shown here is derived from an EMBL/GenBank/DDBJ whole genome shotgun (WGS) entry which is preliminary data.</text>
</comment>
<dbReference type="EMBL" id="JBBXMP010000094">
    <property type="protein sequence ID" value="KAL0062864.1"/>
    <property type="molecule type" value="Genomic_DNA"/>
</dbReference>
<proteinExistence type="predicted"/>
<organism evidence="1 2">
    <name type="scientific">Marasmius tenuissimus</name>
    <dbReference type="NCBI Taxonomy" id="585030"/>
    <lineage>
        <taxon>Eukaryota</taxon>
        <taxon>Fungi</taxon>
        <taxon>Dikarya</taxon>
        <taxon>Basidiomycota</taxon>
        <taxon>Agaricomycotina</taxon>
        <taxon>Agaricomycetes</taxon>
        <taxon>Agaricomycetidae</taxon>
        <taxon>Agaricales</taxon>
        <taxon>Marasmiineae</taxon>
        <taxon>Marasmiaceae</taxon>
        <taxon>Marasmius</taxon>
    </lineage>
</organism>
<evidence type="ECO:0000313" key="2">
    <source>
        <dbReference type="Proteomes" id="UP001437256"/>
    </source>
</evidence>
<name>A0ABR2ZPC4_9AGAR</name>